<evidence type="ECO:0000313" key="2">
    <source>
        <dbReference type="EMBL" id="GBG71248.1"/>
    </source>
</evidence>
<dbReference type="Proteomes" id="UP000265515">
    <property type="component" value="Unassembled WGS sequence"/>
</dbReference>
<reference evidence="2 3" key="1">
    <citation type="journal article" date="2018" name="Cell">
        <title>The Chara Genome: Secondary Complexity and Implications for Plant Terrestrialization.</title>
        <authorList>
            <person name="Nishiyama T."/>
            <person name="Sakayama H."/>
            <person name="Vries J.D."/>
            <person name="Buschmann H."/>
            <person name="Saint-Marcoux D."/>
            <person name="Ullrich K.K."/>
            <person name="Haas F.B."/>
            <person name="Vanderstraeten L."/>
            <person name="Becker D."/>
            <person name="Lang D."/>
            <person name="Vosolsobe S."/>
            <person name="Rombauts S."/>
            <person name="Wilhelmsson P.K.I."/>
            <person name="Janitza P."/>
            <person name="Kern R."/>
            <person name="Heyl A."/>
            <person name="Rumpler F."/>
            <person name="Villalobos L.I.A.C."/>
            <person name="Clay J.M."/>
            <person name="Skokan R."/>
            <person name="Toyoda A."/>
            <person name="Suzuki Y."/>
            <person name="Kagoshima H."/>
            <person name="Schijlen E."/>
            <person name="Tajeshwar N."/>
            <person name="Catarino B."/>
            <person name="Hetherington A.J."/>
            <person name="Saltykova A."/>
            <person name="Bonnot C."/>
            <person name="Breuninger H."/>
            <person name="Symeonidi A."/>
            <person name="Radhakrishnan G.V."/>
            <person name="Van Nieuwerburgh F."/>
            <person name="Deforce D."/>
            <person name="Chang C."/>
            <person name="Karol K.G."/>
            <person name="Hedrich R."/>
            <person name="Ulvskov P."/>
            <person name="Glockner G."/>
            <person name="Delwiche C.F."/>
            <person name="Petrasek J."/>
            <person name="Van de Peer Y."/>
            <person name="Friml J."/>
            <person name="Beilby M."/>
            <person name="Dolan L."/>
            <person name="Kohara Y."/>
            <person name="Sugano S."/>
            <person name="Fujiyama A."/>
            <person name="Delaux P.-M."/>
            <person name="Quint M."/>
            <person name="TheiBen G."/>
            <person name="Hagemann M."/>
            <person name="Harholt J."/>
            <person name="Dunand C."/>
            <person name="Zachgo S."/>
            <person name="Langdale J."/>
            <person name="Maumus F."/>
            <person name="Straeten D.V.D."/>
            <person name="Gould S.B."/>
            <person name="Rensing S.A."/>
        </authorList>
    </citation>
    <scope>NUCLEOTIDE SEQUENCE [LARGE SCALE GENOMIC DNA]</scope>
    <source>
        <strain evidence="2 3">S276</strain>
    </source>
</reference>
<proteinExistence type="predicted"/>
<dbReference type="AlphaFoldDB" id="A0A388KMM7"/>
<comment type="caution">
    <text evidence="2">The sequence shown here is derived from an EMBL/GenBank/DDBJ whole genome shotgun (WGS) entry which is preliminary data.</text>
</comment>
<feature type="compositionally biased region" description="Acidic residues" evidence="1">
    <location>
        <begin position="643"/>
        <end position="653"/>
    </location>
</feature>
<dbReference type="Gramene" id="GBG71248">
    <property type="protein sequence ID" value="GBG71248"/>
    <property type="gene ID" value="CBR_g8669"/>
</dbReference>
<protein>
    <submittedName>
        <fullName evidence="2">Uncharacterized protein</fullName>
    </submittedName>
</protein>
<accession>A0A388KMM7</accession>
<dbReference type="EMBL" id="BFEA01000144">
    <property type="protein sequence ID" value="GBG71248.1"/>
    <property type="molecule type" value="Genomic_DNA"/>
</dbReference>
<feature type="region of interest" description="Disordered" evidence="1">
    <location>
        <begin position="643"/>
        <end position="672"/>
    </location>
</feature>
<evidence type="ECO:0000313" key="3">
    <source>
        <dbReference type="Proteomes" id="UP000265515"/>
    </source>
</evidence>
<name>A0A388KMM7_CHABU</name>
<evidence type="ECO:0000256" key="1">
    <source>
        <dbReference type="SAM" id="MobiDB-lite"/>
    </source>
</evidence>
<sequence length="716" mass="83297">MNAACKMTPDSGLMNSSLENDYCKDWTNKMRGYMNLAQCGETVWPLVDKFFDMYEKGLLQRIDGVRYVDLSGKVEGRLPGQYFLNDNSDKKVLYHCIKARKGPQGTTVSIPDLTPSIFKLFSNMTAGEKQVALHHMMRGDVIVTSRTVPRGRCNMADLVKYTRRERYMVRMFNYILFKVEGRSKEEWNADFFIIYTTILERYSKNGLTNEKWTEERDRIPDDKARKVPRRMGGPDEIHGGNGAGLEATQAMYKETPFHLKCFIYEVIDCLDHLRAEVNRISSNARHIFWEVGKRITTILPYEIEPKGVLIDNEEVVGTARGMKIRAIILDMSTSQKCVSWDDDAFSELHAFLTTCCGENWVLIIFPPMKHQKQVMQSVYKWDDVEVLTGSWYRHYTPSTTVNKYDNIAVRYIDMMAIVLHDQKGNLNNITVAPKLRAELTNFNIEEGEFVRCSGECIGMEGDTDAVYSWMERESARLRKLCSSFIREDDGVMLLGRAHAGLIWEQARAGHHVFACDDTTKELTYLSKFLDFYVKDPRNRCRFEKPQVEHRKDRDIYYKLGRKREKVWAYLFGDAPQSAVGNDYIIRKKQLEIAMNKYHGSHMGAFHMFVARCEHLYFNMKKRALSSRDYAELARKAGNFNNIDCDEDTSESDQDIPSRAARGAVARSHKGAPTDLRRRRVRVWEQHVRMREIWKQERLEGEKEMVYQQTRWVRVRG</sequence>
<gene>
    <name evidence="2" type="ORF">CBR_g8669</name>
</gene>
<keyword evidence="3" id="KW-1185">Reference proteome</keyword>
<organism evidence="2 3">
    <name type="scientific">Chara braunii</name>
    <name type="common">Braun's stonewort</name>
    <dbReference type="NCBI Taxonomy" id="69332"/>
    <lineage>
        <taxon>Eukaryota</taxon>
        <taxon>Viridiplantae</taxon>
        <taxon>Streptophyta</taxon>
        <taxon>Charophyceae</taxon>
        <taxon>Charales</taxon>
        <taxon>Characeae</taxon>
        <taxon>Chara</taxon>
    </lineage>
</organism>